<sequence>MNIEVTLSHAHLKAEQVSAEHVTAIIQGFFQQPILIEATPIKQAVETQTNTPKQLSKINATRTLHTPIGDLVAQKQWETGIKVREDGTKHYQAYYWCECGDKGKRYIAPTDTTLCCRVCEQALAVEPATLTKENGLPERDTFGNFFIARELV</sequence>
<reference evidence="1" key="1">
    <citation type="journal article" date="2014" name="Int. J. Syst. Evol. Microbiol.">
        <title>Complete genome sequence of Corynebacterium casei LMG S-19264T (=DSM 44701T), isolated from a smear-ripened cheese.</title>
        <authorList>
            <consortium name="US DOE Joint Genome Institute (JGI-PGF)"/>
            <person name="Walter F."/>
            <person name="Albersmeier A."/>
            <person name="Kalinowski J."/>
            <person name="Ruckert C."/>
        </authorList>
    </citation>
    <scope>NUCLEOTIDE SEQUENCE</scope>
    <source>
        <strain evidence="1">CGMCC 1.15760</strain>
    </source>
</reference>
<dbReference type="Proteomes" id="UP000616608">
    <property type="component" value="Unassembled WGS sequence"/>
</dbReference>
<reference evidence="1" key="2">
    <citation type="submission" date="2020-09" db="EMBL/GenBank/DDBJ databases">
        <authorList>
            <person name="Sun Q."/>
            <person name="Zhou Y."/>
        </authorList>
    </citation>
    <scope>NUCLEOTIDE SEQUENCE</scope>
    <source>
        <strain evidence="1">CGMCC 1.15760</strain>
    </source>
</reference>
<proteinExistence type="predicted"/>
<evidence type="ECO:0000313" key="2">
    <source>
        <dbReference type="Proteomes" id="UP000616608"/>
    </source>
</evidence>
<dbReference type="EMBL" id="BMJT01000003">
    <property type="protein sequence ID" value="GGG19476.1"/>
    <property type="molecule type" value="Genomic_DNA"/>
</dbReference>
<accession>A0A917LFW2</accession>
<keyword evidence="2" id="KW-1185">Reference proteome</keyword>
<organism evidence="1 2">
    <name type="scientific">Lysinibacillus alkalisoli</name>
    <dbReference type="NCBI Taxonomy" id="1911548"/>
    <lineage>
        <taxon>Bacteria</taxon>
        <taxon>Bacillati</taxon>
        <taxon>Bacillota</taxon>
        <taxon>Bacilli</taxon>
        <taxon>Bacillales</taxon>
        <taxon>Bacillaceae</taxon>
        <taxon>Lysinibacillus</taxon>
    </lineage>
</organism>
<protein>
    <submittedName>
        <fullName evidence="1">Uncharacterized protein</fullName>
    </submittedName>
</protein>
<dbReference type="AlphaFoldDB" id="A0A917LFW2"/>
<evidence type="ECO:0000313" key="1">
    <source>
        <dbReference type="EMBL" id="GGG19476.1"/>
    </source>
</evidence>
<dbReference type="RefSeq" id="WP_188614159.1">
    <property type="nucleotide sequence ID" value="NZ_BMJT01000003.1"/>
</dbReference>
<name>A0A917LFW2_9BACI</name>
<gene>
    <name evidence="1" type="ORF">GCM10007425_12440</name>
</gene>
<comment type="caution">
    <text evidence="1">The sequence shown here is derived from an EMBL/GenBank/DDBJ whole genome shotgun (WGS) entry which is preliminary data.</text>
</comment>